<dbReference type="Pfam" id="PF07676">
    <property type="entry name" value="PD40"/>
    <property type="match status" value="3"/>
</dbReference>
<keyword evidence="4" id="KW-1185">Reference proteome</keyword>
<dbReference type="PANTHER" id="PTHR36842:SF1">
    <property type="entry name" value="PROTEIN TOLB"/>
    <property type="match status" value="1"/>
</dbReference>
<evidence type="ECO:0000256" key="2">
    <source>
        <dbReference type="SAM" id="SignalP"/>
    </source>
</evidence>
<dbReference type="EMBL" id="JAGGJA010000006">
    <property type="protein sequence ID" value="MCW9707387.1"/>
    <property type="molecule type" value="Genomic_DNA"/>
</dbReference>
<dbReference type="PANTHER" id="PTHR36842">
    <property type="entry name" value="PROTEIN TOLB HOMOLOG"/>
    <property type="match status" value="1"/>
</dbReference>
<dbReference type="InterPro" id="IPR011659">
    <property type="entry name" value="WD40"/>
</dbReference>
<comment type="similarity">
    <text evidence="1">Belongs to the TolB family.</text>
</comment>
<sequence>MMKKLVILLLALTSCSLFKSNENYPDIPGKLVFSAKDDGGTSQIFTMNANGPDLRKLTNFGPEGGAGNPSWSPDGTQIVFENYTGATTLGPYLYVMDADGNNMRPLKKRQSESVRALIGSAPAWSPDGTKIAYQVCTNCELGGSDYEIMVVEVAGEDYDPDQTYAITDHPASDTHPTWSPDGQQIAFVSNREYLKEGGTDIYLTEFEHENIIRVTTTGSAGRQLWSAIGQKLIYWSENNLYKLNLADKQPQLISFNADKETGFRPLALIRNEERILLHVFNYQNPNREESLQVFNSSEKELIPIYSNERFNGADWFIPNEN</sequence>
<protein>
    <submittedName>
        <fullName evidence="3">PD40 domain-containing protein</fullName>
    </submittedName>
</protein>
<gene>
    <name evidence="3" type="ORF">J6I44_11000</name>
</gene>
<dbReference type="InterPro" id="IPR011042">
    <property type="entry name" value="6-blade_b-propeller_TolB-like"/>
</dbReference>
<dbReference type="SUPFAM" id="SSF69304">
    <property type="entry name" value="Tricorn protease N-terminal domain"/>
    <property type="match status" value="1"/>
</dbReference>
<dbReference type="Proteomes" id="UP001207918">
    <property type="component" value="Unassembled WGS sequence"/>
</dbReference>
<dbReference type="RefSeq" id="WP_265766163.1">
    <property type="nucleotide sequence ID" value="NZ_JAGGJA010000006.1"/>
</dbReference>
<dbReference type="Gene3D" id="2.120.10.30">
    <property type="entry name" value="TolB, C-terminal domain"/>
    <property type="match status" value="2"/>
</dbReference>
<evidence type="ECO:0000256" key="1">
    <source>
        <dbReference type="ARBA" id="ARBA00009820"/>
    </source>
</evidence>
<reference evidence="3 4" key="1">
    <citation type="submission" date="2021-03" db="EMBL/GenBank/DDBJ databases">
        <title>Aliifodinibius sp. nov., a new bacterium isolated from saline soil.</title>
        <authorList>
            <person name="Galisteo C."/>
            <person name="De La Haba R."/>
            <person name="Sanchez-Porro C."/>
            <person name="Ventosa A."/>
        </authorList>
    </citation>
    <scope>NUCLEOTIDE SEQUENCE [LARGE SCALE GENOMIC DNA]</scope>
    <source>
        <strain evidence="3 4">1BSP15-2V2</strain>
    </source>
</reference>
<evidence type="ECO:0000313" key="4">
    <source>
        <dbReference type="Proteomes" id="UP001207918"/>
    </source>
</evidence>
<comment type="caution">
    <text evidence="3">The sequence shown here is derived from an EMBL/GenBank/DDBJ whole genome shotgun (WGS) entry which is preliminary data.</text>
</comment>
<feature type="signal peptide" evidence="2">
    <location>
        <begin position="1"/>
        <end position="19"/>
    </location>
</feature>
<name>A0ABT3PN73_9BACT</name>
<dbReference type="PROSITE" id="PS51257">
    <property type="entry name" value="PROKAR_LIPOPROTEIN"/>
    <property type="match status" value="1"/>
</dbReference>
<proteinExistence type="inferred from homology"/>
<organism evidence="3 4">
    <name type="scientific">Fodinibius salsisoli</name>
    <dbReference type="NCBI Taxonomy" id="2820877"/>
    <lineage>
        <taxon>Bacteria</taxon>
        <taxon>Pseudomonadati</taxon>
        <taxon>Balneolota</taxon>
        <taxon>Balneolia</taxon>
        <taxon>Balneolales</taxon>
        <taxon>Balneolaceae</taxon>
        <taxon>Fodinibius</taxon>
    </lineage>
</organism>
<evidence type="ECO:0000313" key="3">
    <source>
        <dbReference type="EMBL" id="MCW9707387.1"/>
    </source>
</evidence>
<keyword evidence="2" id="KW-0732">Signal</keyword>
<feature type="chain" id="PRO_5045957282" evidence="2">
    <location>
        <begin position="20"/>
        <end position="321"/>
    </location>
</feature>
<accession>A0ABT3PN73</accession>